<evidence type="ECO:0000256" key="6">
    <source>
        <dbReference type="ARBA" id="ARBA00022454"/>
    </source>
</evidence>
<evidence type="ECO:0000256" key="3">
    <source>
        <dbReference type="ARBA" id="ARBA00004629"/>
    </source>
</evidence>
<comment type="subcellular location">
    <subcellularLocation>
        <location evidence="3">Chromosome</location>
        <location evidence="3">Centromere</location>
        <location evidence="3">Kinetochore</location>
    </subcellularLocation>
    <subcellularLocation>
        <location evidence="2">Cytoplasm</location>
        <location evidence="2">Cytoskeleton</location>
        <location evidence="2">Spindle</location>
    </subcellularLocation>
    <subcellularLocation>
        <location evidence="1">Nucleus</location>
    </subcellularLocation>
</comment>
<dbReference type="InterPro" id="IPR013958">
    <property type="entry name" value="DASH_Dad1"/>
</dbReference>
<keyword evidence="15" id="KW-0137">Centromere</keyword>
<keyword evidence="19" id="KW-1185">Reference proteome</keyword>
<dbReference type="OrthoDB" id="5566853at2759"/>
<dbReference type="OMA" id="ISHSNFE"/>
<comment type="caution">
    <text evidence="18">The sequence shown here is derived from an EMBL/GenBank/DDBJ whole genome shotgun (WGS) entry which is preliminary data.</text>
</comment>
<keyword evidence="12" id="KW-0206">Cytoskeleton</keyword>
<dbReference type="FunCoup" id="A3GI56">
    <property type="interactions" value="20"/>
</dbReference>
<keyword evidence="9" id="KW-0493">Microtubule</keyword>
<keyword evidence="14" id="KW-0131">Cell cycle</keyword>
<feature type="compositionally biased region" description="Basic and acidic residues" evidence="17">
    <location>
        <begin position="85"/>
        <end position="94"/>
    </location>
</feature>
<keyword evidence="10" id="KW-0498">Mitosis</keyword>
<evidence type="ECO:0000313" key="19">
    <source>
        <dbReference type="Proteomes" id="UP000002258"/>
    </source>
</evidence>
<accession>A3GI56</accession>
<feature type="region of interest" description="Disordered" evidence="17">
    <location>
        <begin position="85"/>
        <end position="110"/>
    </location>
</feature>
<proteinExistence type="inferred from homology"/>
<keyword evidence="8" id="KW-0132">Cell division</keyword>
<name>A3GI56_PICST</name>
<evidence type="ECO:0000256" key="11">
    <source>
        <dbReference type="ARBA" id="ARBA00022838"/>
    </source>
</evidence>
<dbReference type="GO" id="GO:0051301">
    <property type="term" value="P:cell division"/>
    <property type="evidence" value="ECO:0007669"/>
    <property type="project" value="UniProtKB-KW"/>
</dbReference>
<dbReference type="Pfam" id="PF08649">
    <property type="entry name" value="DASH_Dad1"/>
    <property type="match status" value="1"/>
</dbReference>
<dbReference type="GO" id="GO:0072686">
    <property type="term" value="C:mitotic spindle"/>
    <property type="evidence" value="ECO:0007669"/>
    <property type="project" value="InterPro"/>
</dbReference>
<organism evidence="18 19">
    <name type="scientific">Scheffersomyces stipitis (strain ATCC 58785 / CBS 6054 / NBRC 10063 / NRRL Y-11545)</name>
    <name type="common">Yeast</name>
    <name type="synonym">Pichia stipitis</name>
    <dbReference type="NCBI Taxonomy" id="322104"/>
    <lineage>
        <taxon>Eukaryota</taxon>
        <taxon>Fungi</taxon>
        <taxon>Dikarya</taxon>
        <taxon>Ascomycota</taxon>
        <taxon>Saccharomycotina</taxon>
        <taxon>Pichiomycetes</taxon>
        <taxon>Debaryomycetaceae</taxon>
        <taxon>Scheffersomyces</taxon>
    </lineage>
</organism>
<dbReference type="GO" id="GO:0044732">
    <property type="term" value="C:mitotic spindle pole body"/>
    <property type="evidence" value="ECO:0007669"/>
    <property type="project" value="TreeGrafter"/>
</dbReference>
<evidence type="ECO:0000256" key="16">
    <source>
        <dbReference type="ARBA" id="ARBA00030566"/>
    </source>
</evidence>
<dbReference type="PANTHER" id="PTHR28025">
    <property type="entry name" value="DASH COMPLEX SUBUNIT DAD1"/>
    <property type="match status" value="1"/>
</dbReference>
<dbReference type="AlphaFoldDB" id="A3GI56"/>
<reference evidence="18 19" key="1">
    <citation type="journal article" date="2007" name="Nat. Biotechnol.">
        <title>Genome sequence of the lignocellulose-bioconverting and xylose-fermenting yeast Pichia stipitis.</title>
        <authorList>
            <person name="Jeffries T.W."/>
            <person name="Grigoriev I.V."/>
            <person name="Grimwood J."/>
            <person name="Laplaza J.M."/>
            <person name="Aerts A."/>
            <person name="Salamov A."/>
            <person name="Schmutz J."/>
            <person name="Lindquist E."/>
            <person name="Dehal P."/>
            <person name="Shapiro H."/>
            <person name="Jin Y.S."/>
            <person name="Passoth V."/>
            <person name="Richardson P.M."/>
        </authorList>
    </citation>
    <scope>NUCLEOTIDE SEQUENCE [LARGE SCALE GENOMIC DNA]</scope>
    <source>
        <strain evidence="19">ATCC 58785 / CBS 6054 / NBRC 10063 / NRRL Y-11545</strain>
    </source>
</reference>
<dbReference type="GO" id="GO:0005876">
    <property type="term" value="C:spindle microtubule"/>
    <property type="evidence" value="ECO:0007669"/>
    <property type="project" value="TreeGrafter"/>
</dbReference>
<evidence type="ECO:0000313" key="18">
    <source>
        <dbReference type="EMBL" id="EAZ63175.1"/>
    </source>
</evidence>
<evidence type="ECO:0000256" key="5">
    <source>
        <dbReference type="ARBA" id="ARBA00020261"/>
    </source>
</evidence>
<evidence type="ECO:0000256" key="9">
    <source>
        <dbReference type="ARBA" id="ARBA00022701"/>
    </source>
</evidence>
<evidence type="ECO:0000256" key="15">
    <source>
        <dbReference type="ARBA" id="ARBA00023328"/>
    </source>
</evidence>
<evidence type="ECO:0000256" key="12">
    <source>
        <dbReference type="ARBA" id="ARBA00023212"/>
    </source>
</evidence>
<keyword evidence="11" id="KW-0995">Kinetochore</keyword>
<evidence type="ECO:0000256" key="8">
    <source>
        <dbReference type="ARBA" id="ARBA00022618"/>
    </source>
</evidence>
<dbReference type="GeneID" id="4851955"/>
<keyword evidence="7" id="KW-0963">Cytoplasm</keyword>
<dbReference type="GO" id="GO:0051010">
    <property type="term" value="F:microtubule plus-end binding"/>
    <property type="evidence" value="ECO:0007669"/>
    <property type="project" value="TreeGrafter"/>
</dbReference>
<evidence type="ECO:0000256" key="10">
    <source>
        <dbReference type="ARBA" id="ARBA00022776"/>
    </source>
</evidence>
<evidence type="ECO:0000256" key="13">
    <source>
        <dbReference type="ARBA" id="ARBA00023242"/>
    </source>
</evidence>
<dbReference type="InParanoid" id="A3GI56"/>
<dbReference type="eggNOG" id="ENOG502SBWQ">
    <property type="taxonomic scope" value="Eukaryota"/>
</dbReference>
<evidence type="ECO:0000256" key="2">
    <source>
        <dbReference type="ARBA" id="ARBA00004186"/>
    </source>
</evidence>
<sequence>MSGKASSTPPPAAVSGTSGISHSNFEKQRDLLIQEISNNIDTVVYNLDILNRSLNESIQVGKEFDDVGRLWSNFYDGMNQLKQKKLEEQNKTTEEQTAGPESIHSSDEES</sequence>
<dbReference type="GO" id="GO:0042729">
    <property type="term" value="C:DASH complex"/>
    <property type="evidence" value="ECO:0007669"/>
    <property type="project" value="InterPro"/>
</dbReference>
<evidence type="ECO:0000256" key="7">
    <source>
        <dbReference type="ARBA" id="ARBA00022490"/>
    </source>
</evidence>
<evidence type="ECO:0000256" key="1">
    <source>
        <dbReference type="ARBA" id="ARBA00004123"/>
    </source>
</evidence>
<feature type="region of interest" description="Disordered" evidence="17">
    <location>
        <begin position="1"/>
        <end position="21"/>
    </location>
</feature>
<dbReference type="Proteomes" id="UP000002258">
    <property type="component" value="Chromosome 1"/>
</dbReference>
<gene>
    <name evidence="18" type="ORF">PICST_29226</name>
</gene>
<protein>
    <recommendedName>
        <fullName evidence="5">DASH complex subunit DAD1</fullName>
    </recommendedName>
    <alternativeName>
        <fullName evidence="16">Outer kinetochore protein DAD1</fullName>
    </alternativeName>
</protein>
<keyword evidence="6" id="KW-0158">Chromosome</keyword>
<evidence type="ECO:0000256" key="4">
    <source>
        <dbReference type="ARBA" id="ARBA00010146"/>
    </source>
</evidence>
<dbReference type="PANTHER" id="PTHR28025:SF1">
    <property type="entry name" value="DASH COMPLEX SUBUNIT DAD1"/>
    <property type="match status" value="1"/>
</dbReference>
<dbReference type="HOGENOM" id="CLU_142427_2_1_1"/>
<evidence type="ECO:0000256" key="14">
    <source>
        <dbReference type="ARBA" id="ARBA00023306"/>
    </source>
</evidence>
<dbReference type="KEGG" id="pic:PICST_29226"/>
<keyword evidence="13" id="KW-0539">Nucleus</keyword>
<comment type="similarity">
    <text evidence="4">Belongs to the DASH complex DAD1 family.</text>
</comment>
<evidence type="ECO:0000256" key="17">
    <source>
        <dbReference type="SAM" id="MobiDB-lite"/>
    </source>
</evidence>
<dbReference type="EMBL" id="AAVQ01000002">
    <property type="protein sequence ID" value="EAZ63175.1"/>
    <property type="molecule type" value="Genomic_DNA"/>
</dbReference>
<dbReference type="RefSeq" id="XP_001387198.1">
    <property type="nucleotide sequence ID" value="XM_001387161.1"/>
</dbReference>